<keyword evidence="2" id="KW-1133">Transmembrane helix</keyword>
<accession>A0A1F6A8I0</accession>
<dbReference type="Gene3D" id="3.30.700.10">
    <property type="entry name" value="Glycoprotein, Type 4 Pilin"/>
    <property type="match status" value="1"/>
</dbReference>
<keyword evidence="2" id="KW-0812">Transmembrane</keyword>
<dbReference type="SUPFAM" id="SSF54523">
    <property type="entry name" value="Pili subunits"/>
    <property type="match status" value="1"/>
</dbReference>
<dbReference type="GO" id="GO:0015627">
    <property type="term" value="C:type II protein secretion system complex"/>
    <property type="evidence" value="ECO:0007669"/>
    <property type="project" value="InterPro"/>
</dbReference>
<evidence type="ECO:0008006" key="5">
    <source>
        <dbReference type="Google" id="ProtNLM"/>
    </source>
</evidence>
<reference evidence="3 4" key="1">
    <citation type="journal article" date="2016" name="Nat. Commun.">
        <title>Thousands of microbial genomes shed light on interconnected biogeochemical processes in an aquifer system.</title>
        <authorList>
            <person name="Anantharaman K."/>
            <person name="Brown C.T."/>
            <person name="Hug L.A."/>
            <person name="Sharon I."/>
            <person name="Castelle C.J."/>
            <person name="Probst A.J."/>
            <person name="Thomas B.C."/>
            <person name="Singh A."/>
            <person name="Wilkins M.J."/>
            <person name="Karaoz U."/>
            <person name="Brodie E.L."/>
            <person name="Williams K.H."/>
            <person name="Hubbard S.S."/>
            <person name="Banfield J.F."/>
        </authorList>
    </citation>
    <scope>NUCLEOTIDE SEQUENCE [LARGE SCALE GENOMIC DNA]</scope>
</reference>
<sequence length="162" mass="17973">MIKRKTSNNKSMKQCNNSYSRGFTLLELILVMIIIAILATAIWGNFFTSLTKSRDSKRKQDLDLIAKALDIYYNDNKAYPTSLPDGGSPFLNQEVTGVIYMQKVPSDPDPDSAYCYPTVAAGSNSYKLYANLENQLDAKIIPTVTCNSVNYNYGISSSNTTP</sequence>
<protein>
    <recommendedName>
        <fullName evidence="5">Type II secretion system protein GspG C-terminal domain-containing protein</fullName>
    </recommendedName>
</protein>
<proteinExistence type="predicted"/>
<dbReference type="InterPro" id="IPR000983">
    <property type="entry name" value="Bac_GSPG_pilin"/>
</dbReference>
<dbReference type="STRING" id="1798384.A3D03_03930"/>
<evidence type="ECO:0000313" key="3">
    <source>
        <dbReference type="EMBL" id="OGG20802.1"/>
    </source>
</evidence>
<dbReference type="EMBL" id="MFJN01000034">
    <property type="protein sequence ID" value="OGG20802.1"/>
    <property type="molecule type" value="Genomic_DNA"/>
</dbReference>
<keyword evidence="1" id="KW-0488">Methylation</keyword>
<dbReference type="NCBIfam" id="TIGR02532">
    <property type="entry name" value="IV_pilin_GFxxxE"/>
    <property type="match status" value="1"/>
</dbReference>
<evidence type="ECO:0000256" key="1">
    <source>
        <dbReference type="ARBA" id="ARBA00022481"/>
    </source>
</evidence>
<feature type="transmembrane region" description="Helical" evidence="2">
    <location>
        <begin position="21"/>
        <end position="44"/>
    </location>
</feature>
<dbReference type="GO" id="GO:0015628">
    <property type="term" value="P:protein secretion by the type II secretion system"/>
    <property type="evidence" value="ECO:0007669"/>
    <property type="project" value="InterPro"/>
</dbReference>
<evidence type="ECO:0000256" key="2">
    <source>
        <dbReference type="SAM" id="Phobius"/>
    </source>
</evidence>
<gene>
    <name evidence="3" type="ORF">A3D03_03930</name>
</gene>
<dbReference type="Pfam" id="PF07963">
    <property type="entry name" value="N_methyl"/>
    <property type="match status" value="1"/>
</dbReference>
<comment type="caution">
    <text evidence="3">The sequence shown here is derived from an EMBL/GenBank/DDBJ whole genome shotgun (WGS) entry which is preliminary data.</text>
</comment>
<dbReference type="PROSITE" id="PS00409">
    <property type="entry name" value="PROKAR_NTER_METHYL"/>
    <property type="match status" value="1"/>
</dbReference>
<dbReference type="InterPro" id="IPR045584">
    <property type="entry name" value="Pilin-like"/>
</dbReference>
<organism evidence="3 4">
    <name type="scientific">Candidatus Gottesmanbacteria bacterium RIFCSPHIGHO2_02_FULL_40_13</name>
    <dbReference type="NCBI Taxonomy" id="1798384"/>
    <lineage>
        <taxon>Bacteria</taxon>
        <taxon>Candidatus Gottesmaniibacteriota</taxon>
    </lineage>
</organism>
<evidence type="ECO:0000313" key="4">
    <source>
        <dbReference type="Proteomes" id="UP000177092"/>
    </source>
</evidence>
<name>A0A1F6A8I0_9BACT</name>
<dbReference type="InterPro" id="IPR012902">
    <property type="entry name" value="N_methyl_site"/>
</dbReference>
<dbReference type="AlphaFoldDB" id="A0A1F6A8I0"/>
<keyword evidence="2" id="KW-0472">Membrane</keyword>
<dbReference type="Proteomes" id="UP000177092">
    <property type="component" value="Unassembled WGS sequence"/>
</dbReference>
<dbReference type="PRINTS" id="PR00813">
    <property type="entry name" value="BCTERIALGSPG"/>
</dbReference>